<dbReference type="AlphaFoldDB" id="A0A2V0PAB7"/>
<gene>
    <name evidence="15" type="ORF">Rsub_09657</name>
</gene>
<evidence type="ECO:0000256" key="5">
    <source>
        <dbReference type="ARBA" id="ARBA00012588"/>
    </source>
</evidence>
<feature type="coiled-coil region" evidence="12">
    <location>
        <begin position="93"/>
        <end position="127"/>
    </location>
</feature>
<dbReference type="PANTHER" id="PTHR46083:SF5">
    <property type="entry name" value="STARCH SYNTHASE 3, CHLOROPLASTIC_AMYLOPLASTIC"/>
    <property type="match status" value="1"/>
</dbReference>
<dbReference type="FunCoup" id="A0A2V0PAB7">
    <property type="interactions" value="423"/>
</dbReference>
<feature type="domain" description="Carbohydrate binding module family 25" evidence="14">
    <location>
        <begin position="398"/>
        <end position="496"/>
    </location>
</feature>
<dbReference type="SMART" id="SM01066">
    <property type="entry name" value="CBM_25"/>
    <property type="match status" value="3"/>
</dbReference>
<comment type="catalytic activity">
    <reaction evidence="1">
        <text>[(1-&gt;4)-alpha-D-glucosyl](n) + ADP-alpha-D-glucose = [(1-&gt;4)-alpha-D-glucosyl](n+1) + ADP + H(+)</text>
        <dbReference type="Rhea" id="RHEA:18189"/>
        <dbReference type="Rhea" id="RHEA-COMP:9584"/>
        <dbReference type="Rhea" id="RHEA-COMP:9587"/>
        <dbReference type="ChEBI" id="CHEBI:15378"/>
        <dbReference type="ChEBI" id="CHEBI:15444"/>
        <dbReference type="ChEBI" id="CHEBI:57498"/>
        <dbReference type="ChEBI" id="CHEBI:456216"/>
        <dbReference type="EC" id="2.4.1.21"/>
    </reaction>
</comment>
<dbReference type="CDD" id="cd03791">
    <property type="entry name" value="GT5_Glycogen_synthase_DULL1-like"/>
    <property type="match status" value="1"/>
</dbReference>
<evidence type="ECO:0000256" key="10">
    <source>
        <dbReference type="ARBA" id="ARBA00022922"/>
    </source>
</evidence>
<dbReference type="InterPro" id="IPR011835">
    <property type="entry name" value="GS/SS"/>
</dbReference>
<dbReference type="Proteomes" id="UP000247498">
    <property type="component" value="Unassembled WGS sequence"/>
</dbReference>
<organism evidence="15 16">
    <name type="scientific">Raphidocelis subcapitata</name>
    <dbReference type="NCBI Taxonomy" id="307507"/>
    <lineage>
        <taxon>Eukaryota</taxon>
        <taxon>Viridiplantae</taxon>
        <taxon>Chlorophyta</taxon>
        <taxon>core chlorophytes</taxon>
        <taxon>Chlorophyceae</taxon>
        <taxon>CS clade</taxon>
        <taxon>Sphaeropleales</taxon>
        <taxon>Selenastraceae</taxon>
        <taxon>Raphidocelis</taxon>
    </lineage>
</organism>
<evidence type="ECO:0000256" key="6">
    <source>
        <dbReference type="ARBA" id="ARBA00022528"/>
    </source>
</evidence>
<keyword evidence="9" id="KW-0808">Transferase</keyword>
<dbReference type="Pfam" id="PF00534">
    <property type="entry name" value="Glycos_transf_1"/>
    <property type="match status" value="1"/>
</dbReference>
<dbReference type="Gene3D" id="2.60.40.10">
    <property type="entry name" value="Immunoglobulins"/>
    <property type="match status" value="1"/>
</dbReference>
<dbReference type="InterPro" id="IPR005085">
    <property type="entry name" value="CBM25"/>
</dbReference>
<dbReference type="Pfam" id="PF08323">
    <property type="entry name" value="Glyco_transf_5"/>
    <property type="match status" value="1"/>
</dbReference>
<feature type="domain" description="Carbohydrate binding module family 25" evidence="14">
    <location>
        <begin position="208"/>
        <end position="298"/>
    </location>
</feature>
<evidence type="ECO:0000256" key="9">
    <source>
        <dbReference type="ARBA" id="ARBA00022679"/>
    </source>
</evidence>
<evidence type="ECO:0000256" key="2">
    <source>
        <dbReference type="ARBA" id="ARBA00004229"/>
    </source>
</evidence>
<evidence type="ECO:0000313" key="16">
    <source>
        <dbReference type="Proteomes" id="UP000247498"/>
    </source>
</evidence>
<evidence type="ECO:0000256" key="4">
    <source>
        <dbReference type="ARBA" id="ARBA00010281"/>
    </source>
</evidence>
<dbReference type="UniPathway" id="UPA00152"/>
<comment type="caution">
    <text evidence="15">The sequence shown here is derived from an EMBL/GenBank/DDBJ whole genome shotgun (WGS) entry which is preliminary data.</text>
</comment>
<dbReference type="PANTHER" id="PTHR46083">
    <property type="match status" value="1"/>
</dbReference>
<keyword evidence="11" id="KW-0809">Transit peptide</keyword>
<evidence type="ECO:0000256" key="11">
    <source>
        <dbReference type="ARBA" id="ARBA00022946"/>
    </source>
</evidence>
<protein>
    <recommendedName>
        <fullName evidence="5">starch synthase</fullName>
        <ecNumber evidence="5">2.4.1.21</ecNumber>
    </recommendedName>
</protein>
<dbReference type="GO" id="GO:0009011">
    <property type="term" value="F:alpha-1,4-glucan glucosyltransferase (ADP-glucose donor) activity"/>
    <property type="evidence" value="ECO:0007669"/>
    <property type="project" value="UniProtKB-EC"/>
</dbReference>
<evidence type="ECO:0000313" key="15">
    <source>
        <dbReference type="EMBL" id="GBF96801.1"/>
    </source>
</evidence>
<comment type="pathway">
    <text evidence="3">Glycan biosynthesis; starch biosynthesis.</text>
</comment>
<dbReference type="InterPro" id="IPR013534">
    <property type="entry name" value="Starch_synth_cat_dom"/>
</dbReference>
<dbReference type="STRING" id="307507.A0A2V0PAB7"/>
<dbReference type="GO" id="GO:0004373">
    <property type="term" value="F:alpha-1,4-glucan glucosyltransferase (UDP-glucose donor) activity"/>
    <property type="evidence" value="ECO:0007669"/>
    <property type="project" value="InterPro"/>
</dbReference>
<dbReference type="FunFam" id="3.40.50.2000:FF:000165">
    <property type="entry name" value="Starch synthase, chloroplastic/amyloplastic"/>
    <property type="match status" value="1"/>
</dbReference>
<dbReference type="Gene3D" id="3.40.50.2000">
    <property type="entry name" value="Glycogen Phosphorylase B"/>
    <property type="match status" value="3"/>
</dbReference>
<evidence type="ECO:0000256" key="7">
    <source>
        <dbReference type="ARBA" id="ARBA00022640"/>
    </source>
</evidence>
<comment type="subcellular location">
    <subcellularLocation>
        <location evidence="2">Plastid</location>
        <location evidence="2">Chloroplast</location>
    </subcellularLocation>
</comment>
<name>A0A2V0PAB7_9CHLO</name>
<dbReference type="SUPFAM" id="SSF53756">
    <property type="entry name" value="UDP-Glycosyltransferase/glycogen phosphorylase"/>
    <property type="match status" value="1"/>
</dbReference>
<keyword evidence="6" id="KW-0150">Chloroplast</keyword>
<accession>A0A2V0PAB7</accession>
<feature type="domain" description="Carbohydrate binding module family 25" evidence="14">
    <location>
        <begin position="563"/>
        <end position="654"/>
    </location>
</feature>
<proteinExistence type="inferred from homology"/>
<keyword evidence="16" id="KW-1185">Reference proteome</keyword>
<keyword evidence="10" id="KW-0750">Starch biosynthesis</keyword>
<dbReference type="OrthoDB" id="2018403at2759"/>
<comment type="similarity">
    <text evidence="4">Belongs to the glycosyltransferase 1 family. Bacterial/plant glycogen synthase subfamily.</text>
</comment>
<evidence type="ECO:0000256" key="1">
    <source>
        <dbReference type="ARBA" id="ARBA00001478"/>
    </source>
</evidence>
<keyword evidence="8" id="KW-0328">Glycosyltransferase</keyword>
<evidence type="ECO:0000256" key="8">
    <source>
        <dbReference type="ARBA" id="ARBA00022676"/>
    </source>
</evidence>
<dbReference type="GO" id="GO:2001070">
    <property type="term" value="F:starch binding"/>
    <property type="evidence" value="ECO:0007669"/>
    <property type="project" value="InterPro"/>
</dbReference>
<dbReference type="GO" id="GO:0019252">
    <property type="term" value="P:starch biosynthetic process"/>
    <property type="evidence" value="ECO:0007669"/>
    <property type="project" value="UniProtKB-UniPathway"/>
</dbReference>
<evidence type="ECO:0000259" key="14">
    <source>
        <dbReference type="SMART" id="SM01066"/>
    </source>
</evidence>
<dbReference type="InterPro" id="IPR013783">
    <property type="entry name" value="Ig-like_fold"/>
</dbReference>
<dbReference type="InterPro" id="IPR001296">
    <property type="entry name" value="Glyco_trans_1"/>
</dbReference>
<dbReference type="InParanoid" id="A0A2V0PAB7"/>
<evidence type="ECO:0000256" key="3">
    <source>
        <dbReference type="ARBA" id="ARBA00004727"/>
    </source>
</evidence>
<feature type="region of interest" description="Disordered" evidence="13">
    <location>
        <begin position="1"/>
        <end position="22"/>
    </location>
</feature>
<dbReference type="EMBL" id="BDRX01000086">
    <property type="protein sequence ID" value="GBF96801.1"/>
    <property type="molecule type" value="Genomic_DNA"/>
</dbReference>
<evidence type="ECO:0000256" key="13">
    <source>
        <dbReference type="SAM" id="MobiDB-lite"/>
    </source>
</evidence>
<sequence length="1104" mass="118819">MRAHRAAHPETRPRRSRRPAAVHAKITAARELARRLSEEKQAVVAASRSEDAQLLVRSTEEAAAVAAAQAAKADALARRLTRGGAEGGGREQLARLRAENDALKNLLLEMAADRRAAQDRLSELQQRLASAGGGGGGAAAAAAAESLGIAAGATAAAAARAAAASAPPPAPAAAGAAAAPAELLRLAETAAAAGTGVFTWPPGGARVGSAVRLFYDRAAGPLPRDARPRLKAGMNKWEDIELIDMRRSEALAGAAGREWWEAEVQLPEELFQFDFVVVDPSTGAVDNNKARDFALQLEGGPTEQEVLERRAAAYAEAEAERRAMLAAEEDRLWALVDEVAAEAAEKARVEFRERRARELLAAAEGAVRPRPSPALSKIKAAPSLPGVYAWAGGPVTPGAEVTIVYNCGGGPLAYTNTAKLHLGVDGWRDEKKTVHELSPLKPRDLEALGLPPGGGSWCGARVTVPRGADVLDFVFSDRDERAWDNNKGADYHTAVEAPADAENLVEKVLEAMRRESEAADAAGEERAAARAARRVESKARVARKRREAQQEVLYTVPVVPRAGEPCEVHYNPTATPLRGRPEVYASGGFNRWRHPQRLGPALMQETMQGGVGFTKTVVQVPRDAHTLDLVFADAPGAGGFKDDNGGLDYHIPVAGATGPAPALKVVHIAVEMAPIAKVGGMGDVVTALGRAVQDEGHDVEVVVPKYDIINYNLVDDMFQDGAFFWENSQVKVWKGKVEGLPTTFLEPENGHFWRGCIYGRGDDHVRFGYFCGAALEYLKVKNVNADVVHCHDWQSAPAAFGNRGSARCVFTIHNLNYGADLIGRAMAACDVATTVSPTYAREISGSPAITAHLGKMYGIRNGIDQDIWDPSVDEFLPMQYGPENAREGKAAAAAELRRRMGLAQIDVPIVGCVTRLVHQKGIHLIKHAAWRTLERGGQFVLLGSAPDPRVQGEFNALRDQLTKQYPERACLHFAYDEPLSHLIYAASDMFLVPSLFEPCGLTQMVAMRYGSVPVVRKTGGLADTVYDVDHDEERAAAAGLEPNGFSFDSTDTAGMDYALNRALAAWYSDKDFWAGLVERVMGQDWSWDDPAFGYVSLYYKALKR</sequence>
<keyword evidence="7" id="KW-0934">Plastid</keyword>
<reference evidence="15 16" key="1">
    <citation type="journal article" date="2018" name="Sci. Rep.">
        <title>Raphidocelis subcapitata (=Pseudokirchneriella subcapitata) provides an insight into genome evolution and environmental adaptations in the Sphaeropleales.</title>
        <authorList>
            <person name="Suzuki S."/>
            <person name="Yamaguchi H."/>
            <person name="Nakajima N."/>
            <person name="Kawachi M."/>
        </authorList>
    </citation>
    <scope>NUCLEOTIDE SEQUENCE [LARGE SCALE GENOMIC DNA]</scope>
    <source>
        <strain evidence="15 16">NIES-35</strain>
    </source>
</reference>
<evidence type="ECO:0000256" key="12">
    <source>
        <dbReference type="SAM" id="Coils"/>
    </source>
</evidence>
<dbReference type="EC" id="2.4.1.21" evidence="5"/>
<dbReference type="GO" id="GO:0009507">
    <property type="term" value="C:chloroplast"/>
    <property type="evidence" value="ECO:0007669"/>
    <property type="project" value="UniProtKB-SubCell"/>
</dbReference>
<dbReference type="HAMAP" id="MF_00484">
    <property type="entry name" value="Glycogen_synth"/>
    <property type="match status" value="1"/>
</dbReference>
<dbReference type="GO" id="GO:1901137">
    <property type="term" value="P:carbohydrate derivative biosynthetic process"/>
    <property type="evidence" value="ECO:0007669"/>
    <property type="project" value="UniProtKB-ARBA"/>
</dbReference>
<keyword evidence="12" id="KW-0175">Coiled coil</keyword>